<gene>
    <name evidence="4" type="ORF">CAUJ_LOCUS6303</name>
</gene>
<comment type="caution">
    <text evidence="4">The sequence shown here is derived from an EMBL/GenBank/DDBJ whole genome shotgun (WGS) entry which is preliminary data.</text>
</comment>
<proteinExistence type="predicted"/>
<dbReference type="OrthoDB" id="98591at2759"/>
<dbReference type="InterPro" id="IPR036024">
    <property type="entry name" value="Somatomedin_B-like_dom_sf"/>
</dbReference>
<dbReference type="InterPro" id="IPR001212">
    <property type="entry name" value="Somatomedin_B_dom"/>
</dbReference>
<dbReference type="InterPro" id="IPR056801">
    <property type="entry name" value="SBSPON_C"/>
</dbReference>
<evidence type="ECO:0000256" key="2">
    <source>
        <dbReference type="SAM" id="SignalP"/>
    </source>
</evidence>
<sequence length="418" mass="47594">MRWGVWALVWLLCLVEFSAAGCFQRRLCCRGRNNTCKDIDDGIEHVPTVATFHNEQKQTSHRTGEREYHTPYYESSGDGFQMIYPDVFDDEHNQKIGKLVLPDIVEMEGSGGEDLYNRYGHEVVTLSTQLPPTTPARLLKTLIFGEKTNPDEEPEEISRYLSYHPRPKHLLIRYSILSQHLPLRISTTPDTSMMSEEDESERPTLYYLEAAKAECYCDEACIALGDCCSDYTYVCPPRDCVVGDWGSWSGCSADQGSCGIGTQKRTQMRTCFVECRKPKSALDDVTTVALLLDYKYNTTRSNRGRNNIYWDLPEVAAKYRRASYYCVHYKISWVNRNCVSRLIAKGLLTGSTICAECQPEAQLHRNNARCASDLDDGDEGFWKLIGPQSCNGIWTRINRTDDCHCAANYPETHPFLLV</sequence>
<dbReference type="InterPro" id="IPR036383">
    <property type="entry name" value="TSP1_rpt_sf"/>
</dbReference>
<organism evidence="4 5">
    <name type="scientific">Caenorhabditis auriculariae</name>
    <dbReference type="NCBI Taxonomy" id="2777116"/>
    <lineage>
        <taxon>Eukaryota</taxon>
        <taxon>Metazoa</taxon>
        <taxon>Ecdysozoa</taxon>
        <taxon>Nematoda</taxon>
        <taxon>Chromadorea</taxon>
        <taxon>Rhabditida</taxon>
        <taxon>Rhabditina</taxon>
        <taxon>Rhabditomorpha</taxon>
        <taxon>Rhabditoidea</taxon>
        <taxon>Rhabditidae</taxon>
        <taxon>Peloderinae</taxon>
        <taxon>Caenorhabditis</taxon>
    </lineage>
</organism>
<evidence type="ECO:0000313" key="4">
    <source>
        <dbReference type="EMBL" id="CAD6190384.1"/>
    </source>
</evidence>
<dbReference type="SUPFAM" id="SSF90188">
    <property type="entry name" value="Somatomedin B domain"/>
    <property type="match status" value="1"/>
</dbReference>
<dbReference type="Pfam" id="PF01033">
    <property type="entry name" value="Somatomedin_B"/>
    <property type="match status" value="1"/>
</dbReference>
<dbReference type="PROSITE" id="PS50092">
    <property type="entry name" value="TSP1"/>
    <property type="match status" value="1"/>
</dbReference>
<keyword evidence="1" id="KW-1015">Disulfide bond</keyword>
<dbReference type="Pfam" id="PF25031">
    <property type="entry name" value="SBSPON_C"/>
    <property type="match status" value="1"/>
</dbReference>
<accession>A0A8S1H534</accession>
<reference evidence="4" key="1">
    <citation type="submission" date="2020-10" db="EMBL/GenBank/DDBJ databases">
        <authorList>
            <person name="Kikuchi T."/>
        </authorList>
    </citation>
    <scope>NUCLEOTIDE SEQUENCE</scope>
    <source>
        <strain evidence="4">NKZ352</strain>
    </source>
</reference>
<feature type="chain" id="PRO_5035813030" description="SMB domain-containing protein" evidence="2">
    <location>
        <begin position="21"/>
        <end position="418"/>
    </location>
</feature>
<dbReference type="PANTHER" id="PTHR20920:SF5">
    <property type="entry name" value="SMB DOMAIN-CONTAINING PROTEIN"/>
    <property type="match status" value="1"/>
</dbReference>
<evidence type="ECO:0000259" key="3">
    <source>
        <dbReference type="PROSITE" id="PS50958"/>
    </source>
</evidence>
<dbReference type="PROSITE" id="PS50958">
    <property type="entry name" value="SMB_2"/>
    <property type="match status" value="1"/>
</dbReference>
<dbReference type="SUPFAM" id="SSF82895">
    <property type="entry name" value="TSP-1 type 1 repeat"/>
    <property type="match status" value="1"/>
</dbReference>
<dbReference type="Gene3D" id="2.20.100.10">
    <property type="entry name" value="Thrombospondin type-1 (TSP1) repeat"/>
    <property type="match status" value="1"/>
</dbReference>
<dbReference type="PROSITE" id="PS00524">
    <property type="entry name" value="SMB_1"/>
    <property type="match status" value="1"/>
</dbReference>
<feature type="signal peptide" evidence="2">
    <location>
        <begin position="1"/>
        <end position="20"/>
    </location>
</feature>
<dbReference type="PANTHER" id="PTHR20920">
    <property type="entry name" value="RPE-SPONDIN"/>
    <property type="match status" value="1"/>
</dbReference>
<evidence type="ECO:0000256" key="1">
    <source>
        <dbReference type="ARBA" id="ARBA00023157"/>
    </source>
</evidence>
<protein>
    <recommendedName>
        <fullName evidence="3">SMB domain-containing protein</fullName>
    </recommendedName>
</protein>
<dbReference type="EMBL" id="CAJGYM010000015">
    <property type="protein sequence ID" value="CAD6190384.1"/>
    <property type="molecule type" value="Genomic_DNA"/>
</dbReference>
<dbReference type="Proteomes" id="UP000835052">
    <property type="component" value="Unassembled WGS sequence"/>
</dbReference>
<keyword evidence="5" id="KW-1185">Reference proteome</keyword>
<dbReference type="AlphaFoldDB" id="A0A8S1H534"/>
<dbReference type="Gene3D" id="4.10.410.20">
    <property type="match status" value="1"/>
</dbReference>
<feature type="domain" description="SMB" evidence="3">
    <location>
        <begin position="197"/>
        <end position="239"/>
    </location>
</feature>
<dbReference type="InterPro" id="IPR000884">
    <property type="entry name" value="TSP1_rpt"/>
</dbReference>
<dbReference type="InterPro" id="IPR039942">
    <property type="entry name" value="SBSPO"/>
</dbReference>
<keyword evidence="2" id="KW-0732">Signal</keyword>
<name>A0A8S1H534_9PELO</name>
<evidence type="ECO:0000313" key="5">
    <source>
        <dbReference type="Proteomes" id="UP000835052"/>
    </source>
</evidence>